<gene>
    <name evidence="8" type="ORF">HF838_11545</name>
</gene>
<dbReference type="Pfam" id="PF07690">
    <property type="entry name" value="MFS_1"/>
    <property type="match status" value="1"/>
</dbReference>
<keyword evidence="5 6" id="KW-0472">Membrane</keyword>
<feature type="domain" description="Major facilitator superfamily (MFS) profile" evidence="7">
    <location>
        <begin position="21"/>
        <end position="413"/>
    </location>
</feature>
<evidence type="ECO:0000256" key="5">
    <source>
        <dbReference type="ARBA" id="ARBA00023136"/>
    </source>
</evidence>
<organism evidence="8 9">
    <name type="scientific">Aneurinibacillus aneurinilyticus</name>
    <name type="common">Bacillus aneurinolyticus</name>
    <dbReference type="NCBI Taxonomy" id="1391"/>
    <lineage>
        <taxon>Bacteria</taxon>
        <taxon>Bacillati</taxon>
        <taxon>Bacillota</taxon>
        <taxon>Bacilli</taxon>
        <taxon>Bacillales</taxon>
        <taxon>Paenibacillaceae</taxon>
        <taxon>Aneurinibacillus group</taxon>
        <taxon>Aneurinibacillus</taxon>
    </lineage>
</organism>
<reference evidence="8 9" key="1">
    <citation type="submission" date="2020-04" db="EMBL/GenBank/DDBJ databases">
        <authorList>
            <person name="Hitch T.C.A."/>
            <person name="Wylensek D."/>
            <person name="Clavel T."/>
        </authorList>
    </citation>
    <scope>NUCLEOTIDE SEQUENCE [LARGE SCALE GENOMIC DNA]</scope>
    <source>
        <strain evidence="8 9">WB01_D5_05</strain>
    </source>
</reference>
<comment type="caution">
    <text evidence="8">The sequence shown here is derived from an EMBL/GenBank/DDBJ whole genome shotgun (WGS) entry which is preliminary data.</text>
</comment>
<feature type="transmembrane region" description="Helical" evidence="6">
    <location>
        <begin position="268"/>
        <end position="286"/>
    </location>
</feature>
<dbReference type="Proteomes" id="UP000561326">
    <property type="component" value="Unassembled WGS sequence"/>
</dbReference>
<protein>
    <submittedName>
        <fullName evidence="8">MFS transporter</fullName>
    </submittedName>
</protein>
<dbReference type="PANTHER" id="PTHR43826">
    <property type="entry name" value="GLUCOSE-6-PHOSPHATE EXCHANGER SLC37A4"/>
    <property type="match status" value="1"/>
</dbReference>
<dbReference type="GO" id="GO:0005886">
    <property type="term" value="C:plasma membrane"/>
    <property type="evidence" value="ECO:0007669"/>
    <property type="project" value="UniProtKB-SubCell"/>
</dbReference>
<feature type="transmembrane region" description="Helical" evidence="6">
    <location>
        <begin position="59"/>
        <end position="79"/>
    </location>
</feature>
<feature type="transmembrane region" description="Helical" evidence="6">
    <location>
        <begin position="179"/>
        <end position="197"/>
    </location>
</feature>
<dbReference type="EMBL" id="JABAGO010000019">
    <property type="protein sequence ID" value="NME98896.1"/>
    <property type="molecule type" value="Genomic_DNA"/>
</dbReference>
<feature type="transmembrane region" description="Helical" evidence="6">
    <location>
        <begin position="86"/>
        <end position="102"/>
    </location>
</feature>
<evidence type="ECO:0000313" key="8">
    <source>
        <dbReference type="EMBL" id="NME98896.1"/>
    </source>
</evidence>
<evidence type="ECO:0000256" key="4">
    <source>
        <dbReference type="ARBA" id="ARBA00022989"/>
    </source>
</evidence>
<dbReference type="InterPro" id="IPR051337">
    <property type="entry name" value="OPA_Antiporter"/>
</dbReference>
<feature type="transmembrane region" description="Helical" evidence="6">
    <location>
        <begin position="147"/>
        <end position="167"/>
    </location>
</feature>
<dbReference type="GeneID" id="92839019"/>
<evidence type="ECO:0000259" key="7">
    <source>
        <dbReference type="PROSITE" id="PS50850"/>
    </source>
</evidence>
<feature type="transmembrane region" description="Helical" evidence="6">
    <location>
        <begin position="298"/>
        <end position="316"/>
    </location>
</feature>
<name>A0A848CZJ2_ANEAE</name>
<dbReference type="GO" id="GO:0061513">
    <property type="term" value="F:glucose 6-phosphate:phosphate antiporter activity"/>
    <property type="evidence" value="ECO:0007669"/>
    <property type="project" value="TreeGrafter"/>
</dbReference>
<dbReference type="Gene3D" id="1.20.1250.20">
    <property type="entry name" value="MFS general substrate transporter like domains"/>
    <property type="match status" value="2"/>
</dbReference>
<feature type="transmembrane region" description="Helical" evidence="6">
    <location>
        <begin position="389"/>
        <end position="408"/>
    </location>
</feature>
<dbReference type="AlphaFoldDB" id="A0A848CZJ2"/>
<evidence type="ECO:0000256" key="3">
    <source>
        <dbReference type="ARBA" id="ARBA00022692"/>
    </source>
</evidence>
<feature type="transmembrane region" description="Helical" evidence="6">
    <location>
        <begin position="322"/>
        <end position="347"/>
    </location>
</feature>
<dbReference type="InterPro" id="IPR036259">
    <property type="entry name" value="MFS_trans_sf"/>
</dbReference>
<dbReference type="PANTHER" id="PTHR43826:SF3">
    <property type="entry name" value="GLUCOSE-6-PHOSPHATE EXCHANGER SLC37A4"/>
    <property type="match status" value="1"/>
</dbReference>
<sequence length="414" mass="45324">MKAQSTAEAYARRTIPYWAKIVALFFVSWLFIYGNRAILTPVIGEVKADFGMTNAQIGLMNSLFFLAYTVVQIPSGILGDTFSKKWVLIPGFFLSGVCLAITGAAESLWIAIGAWTLSGIGQGTYYGPQFALSSQALPGKYRTLGSAIINSGGAFGLSLGFMVSSYFTLSQGYSWRISFYLFAALTIMVSLIMWVIIKEEPNMRKEKTKNIETSDSFAATPSMKTLFTNRNLLVSYAVSFCSLYGFSVMVTWLPYYLQTEREFDGSEAGVVSSLLAWASLPGALAFSWLCDRLGKRKLLMAILIPCAALSTLILAYSHNPVWIIIALICYGLTGKLALDPVLIAFVADNAPKELYGTAFGVYNFVAMSSTIFAPYLTGYLADRLGSMEIGFYLSAGLLMIGVFALFFAREKGRT</sequence>
<comment type="subcellular location">
    <subcellularLocation>
        <location evidence="1">Cell membrane</location>
        <topology evidence="1">Multi-pass membrane protein</topology>
    </subcellularLocation>
</comment>
<evidence type="ECO:0000313" key="9">
    <source>
        <dbReference type="Proteomes" id="UP000561326"/>
    </source>
</evidence>
<dbReference type="GO" id="GO:0035435">
    <property type="term" value="P:phosphate ion transmembrane transport"/>
    <property type="evidence" value="ECO:0007669"/>
    <property type="project" value="TreeGrafter"/>
</dbReference>
<evidence type="ECO:0000256" key="6">
    <source>
        <dbReference type="SAM" id="Phobius"/>
    </source>
</evidence>
<dbReference type="InterPro" id="IPR020846">
    <property type="entry name" value="MFS_dom"/>
</dbReference>
<feature type="transmembrane region" description="Helical" evidence="6">
    <location>
        <begin position="108"/>
        <end position="126"/>
    </location>
</feature>
<keyword evidence="4 6" id="KW-1133">Transmembrane helix</keyword>
<feature type="transmembrane region" description="Helical" evidence="6">
    <location>
        <begin position="233"/>
        <end position="256"/>
    </location>
</feature>
<proteinExistence type="predicted"/>
<evidence type="ECO:0000256" key="2">
    <source>
        <dbReference type="ARBA" id="ARBA00022448"/>
    </source>
</evidence>
<keyword evidence="2" id="KW-0813">Transport</keyword>
<dbReference type="OrthoDB" id="9773404at2"/>
<feature type="transmembrane region" description="Helical" evidence="6">
    <location>
        <begin position="354"/>
        <end position="377"/>
    </location>
</feature>
<dbReference type="InterPro" id="IPR011701">
    <property type="entry name" value="MFS"/>
</dbReference>
<dbReference type="PROSITE" id="PS50850">
    <property type="entry name" value="MFS"/>
    <property type="match status" value="1"/>
</dbReference>
<accession>A0A848CZJ2</accession>
<dbReference type="RefSeq" id="WP_021621330.1">
    <property type="nucleotide sequence ID" value="NZ_CABKST010000129.1"/>
</dbReference>
<keyword evidence="3 6" id="KW-0812">Transmembrane</keyword>
<feature type="transmembrane region" description="Helical" evidence="6">
    <location>
        <begin position="21"/>
        <end position="39"/>
    </location>
</feature>
<dbReference type="SUPFAM" id="SSF103473">
    <property type="entry name" value="MFS general substrate transporter"/>
    <property type="match status" value="1"/>
</dbReference>
<evidence type="ECO:0000256" key="1">
    <source>
        <dbReference type="ARBA" id="ARBA00004651"/>
    </source>
</evidence>